<dbReference type="PANTHER" id="PTHR15431:SF4">
    <property type="entry name" value="PROTEIN TONNEAU 1B"/>
    <property type="match status" value="1"/>
</dbReference>
<evidence type="ECO:0000256" key="4">
    <source>
        <dbReference type="ARBA" id="ARBA00022490"/>
    </source>
</evidence>
<keyword evidence="4" id="KW-0963">Cytoplasm</keyword>
<evidence type="ECO:0000256" key="5">
    <source>
        <dbReference type="ARBA" id="ARBA00022794"/>
    </source>
</evidence>
<evidence type="ECO:0000256" key="1">
    <source>
        <dbReference type="ARBA" id="ARBA00004120"/>
    </source>
</evidence>
<gene>
    <name evidence="10" type="ORF">BLNAU_18764</name>
</gene>
<comment type="subcellular location">
    <subcellularLocation>
        <location evidence="1">Cytoplasm</location>
        <location evidence="1">Cytoskeleton</location>
        <location evidence="1">Cilium basal body</location>
    </subcellularLocation>
    <subcellularLocation>
        <location evidence="2">Cytoplasm</location>
        <location evidence="2">Cytoskeleton</location>
        <location evidence="2">Microtubule organizing center</location>
        <location evidence="2">Centrosome</location>
    </subcellularLocation>
</comment>
<evidence type="ECO:0000313" key="11">
    <source>
        <dbReference type="Proteomes" id="UP001281761"/>
    </source>
</evidence>
<name>A0ABQ9X4S1_9EUKA</name>
<organism evidence="10 11">
    <name type="scientific">Blattamonas nauphoetae</name>
    <dbReference type="NCBI Taxonomy" id="2049346"/>
    <lineage>
        <taxon>Eukaryota</taxon>
        <taxon>Metamonada</taxon>
        <taxon>Preaxostyla</taxon>
        <taxon>Oxymonadida</taxon>
        <taxon>Blattamonas</taxon>
    </lineage>
</organism>
<feature type="region of interest" description="Disordered" evidence="8">
    <location>
        <begin position="118"/>
        <end position="178"/>
    </location>
</feature>
<evidence type="ECO:0000313" key="10">
    <source>
        <dbReference type="EMBL" id="KAK2946314.1"/>
    </source>
</evidence>
<evidence type="ECO:0000256" key="7">
    <source>
        <dbReference type="ARBA" id="ARBA00023273"/>
    </source>
</evidence>
<dbReference type="EMBL" id="JARBJD010000231">
    <property type="protein sequence ID" value="KAK2946314.1"/>
    <property type="molecule type" value="Genomic_DNA"/>
</dbReference>
<evidence type="ECO:0000256" key="8">
    <source>
        <dbReference type="SAM" id="MobiDB-lite"/>
    </source>
</evidence>
<reference evidence="10 11" key="1">
    <citation type="journal article" date="2022" name="bioRxiv">
        <title>Genomics of Preaxostyla Flagellates Illuminates Evolutionary Transitions and the Path Towards Mitochondrial Loss.</title>
        <authorList>
            <person name="Novak L.V.F."/>
            <person name="Treitli S.C."/>
            <person name="Pyrih J."/>
            <person name="Halakuc P."/>
            <person name="Pipaliya S.V."/>
            <person name="Vacek V."/>
            <person name="Brzon O."/>
            <person name="Soukal P."/>
            <person name="Eme L."/>
            <person name="Dacks J.B."/>
            <person name="Karnkowska A."/>
            <person name="Elias M."/>
            <person name="Hampl V."/>
        </authorList>
    </citation>
    <scope>NUCLEOTIDE SEQUENCE [LARGE SCALE GENOMIC DNA]</scope>
    <source>
        <strain evidence="10">NAU3</strain>
        <tissue evidence="10">Gut</tissue>
    </source>
</reference>
<comment type="caution">
    <text evidence="10">The sequence shown here is derived from an EMBL/GenBank/DDBJ whole genome shotgun (WGS) entry which is preliminary data.</text>
</comment>
<protein>
    <submittedName>
        <fullName evidence="10">Fop amine-terminal dimerization domain protein</fullName>
    </submittedName>
</protein>
<dbReference type="Gene3D" id="1.20.960.40">
    <property type="match status" value="1"/>
</dbReference>
<sequence length="178" mass="20586">MTTVDQLKDALKETLEENGSMKKLRAHARAEIFKALDDTEQKDRPQPGNDQFIINELIREYMNYHEYNYSLQVFTPESGQPESQFNQTYLRQQLGMDDSTTTEEPLLYSLLAAIRRMRRSSPQSQPPHFHQGVPPMSYPPPPQMSSYAQPDFGRGQQSYHASQAPPPNQSQYPAQRFY</sequence>
<evidence type="ECO:0000256" key="2">
    <source>
        <dbReference type="ARBA" id="ARBA00004300"/>
    </source>
</evidence>
<keyword evidence="11" id="KW-1185">Reference proteome</keyword>
<dbReference type="Proteomes" id="UP001281761">
    <property type="component" value="Unassembled WGS sequence"/>
</dbReference>
<feature type="compositionally biased region" description="Polar residues" evidence="8">
    <location>
        <begin position="169"/>
        <end position="178"/>
    </location>
</feature>
<dbReference type="InterPro" id="IPR006594">
    <property type="entry name" value="LisH"/>
</dbReference>
<accession>A0ABQ9X4S1</accession>
<evidence type="ECO:0000256" key="6">
    <source>
        <dbReference type="ARBA" id="ARBA00023212"/>
    </source>
</evidence>
<evidence type="ECO:0000256" key="3">
    <source>
        <dbReference type="ARBA" id="ARBA00005385"/>
    </source>
</evidence>
<dbReference type="PANTHER" id="PTHR15431">
    <property type="entry name" value="FGFR1 ONCOGENE PARTNER/LISH DOMAIN-CONTAINING PROTEIN"/>
    <property type="match status" value="1"/>
</dbReference>
<dbReference type="InterPro" id="IPR018993">
    <property type="entry name" value="FOP_dimerisation-dom_N"/>
</dbReference>
<keyword evidence="5" id="KW-0970">Cilium biogenesis/degradation</keyword>
<keyword evidence="6" id="KW-0206">Cytoskeleton</keyword>
<comment type="similarity">
    <text evidence="3">Belongs to the CEP43 family.</text>
</comment>
<dbReference type="PROSITE" id="PS50896">
    <property type="entry name" value="LISH"/>
    <property type="match status" value="1"/>
</dbReference>
<keyword evidence="7" id="KW-0966">Cell projection</keyword>
<dbReference type="Pfam" id="PF09398">
    <property type="entry name" value="FOP_dimer"/>
    <property type="match status" value="1"/>
</dbReference>
<evidence type="ECO:0000259" key="9">
    <source>
        <dbReference type="Pfam" id="PF09398"/>
    </source>
</evidence>
<feature type="domain" description="FGFR1 oncogene partner (FOP) N-terminal dimerisation" evidence="9">
    <location>
        <begin position="53"/>
        <end position="111"/>
    </location>
</feature>
<proteinExistence type="inferred from homology"/>